<dbReference type="InterPro" id="IPR015860">
    <property type="entry name" value="ABC_transpr_TagH-like"/>
</dbReference>
<organism evidence="6">
    <name type="scientific">Aeromonas hydrophila</name>
    <dbReference type="NCBI Taxonomy" id="644"/>
    <lineage>
        <taxon>Bacteria</taxon>
        <taxon>Pseudomonadati</taxon>
        <taxon>Pseudomonadota</taxon>
        <taxon>Gammaproteobacteria</taxon>
        <taxon>Aeromonadales</taxon>
        <taxon>Aeromonadaceae</taxon>
        <taxon>Aeromonas</taxon>
    </lineage>
</organism>
<feature type="domain" description="ABC transporter" evidence="5">
    <location>
        <begin position="8"/>
        <end position="249"/>
    </location>
</feature>
<dbReference type="AlphaFoldDB" id="A0A346AC23"/>
<evidence type="ECO:0000256" key="4">
    <source>
        <dbReference type="ARBA" id="ARBA00022840"/>
    </source>
</evidence>
<dbReference type="InterPro" id="IPR029439">
    <property type="entry name" value="Wzt_C"/>
</dbReference>
<dbReference type="Pfam" id="PF00005">
    <property type="entry name" value="ABC_tran"/>
    <property type="match status" value="1"/>
</dbReference>
<sequence>MSSNNYVVEVNNLTKSYDVYNNPLHCLWNSLFSKFKKNTKQFYALNNVSFVINKGETVGIIGRNGSGKSTLLQLICGTLTPSEGTISVHGRIAALLELGSGFNPEFTGRENVYLNGAILGLSHAQMQDRFSEIEKFADIGSFIDQPIKTYSSGMVVRLAFATAIHVEPDILIVDEALAVGDTAFQQKCLNKIREMQSKGVSILLVTHSSNTLIEYCDRGIYLQSGSLIMDSDCRSVVKKYADDLVESEGGHIDIVAASENIASDSKDEIENNRTLFCVEEILIKNELGCLASNFNFGDEITIQMRVNAPHEIDKPCFGVQISSVDGIVLWSTTTDSMALKVTQLAPGKHTVQWRLKANFSGNRYVLAVGIGSILNGEYKRSHRLEYAGHFDVMPQPHSGAGWLAPQPVFCIEK</sequence>
<dbReference type="Gene3D" id="3.40.50.300">
    <property type="entry name" value="P-loop containing nucleotide triphosphate hydrolases"/>
    <property type="match status" value="1"/>
</dbReference>
<dbReference type="PANTHER" id="PTHR46743">
    <property type="entry name" value="TEICHOIC ACIDS EXPORT ATP-BINDING PROTEIN TAGH"/>
    <property type="match status" value="1"/>
</dbReference>
<dbReference type="InterPro" id="IPR050683">
    <property type="entry name" value="Bact_Polysacc_Export_ATP-bd"/>
</dbReference>
<dbReference type="PANTHER" id="PTHR46743:SF2">
    <property type="entry name" value="TEICHOIC ACIDS EXPORT ATP-BINDING PROTEIN TAGH"/>
    <property type="match status" value="1"/>
</dbReference>
<dbReference type="Pfam" id="PF14524">
    <property type="entry name" value="Wzt_C"/>
    <property type="match status" value="1"/>
</dbReference>
<comment type="similarity">
    <text evidence="1">Belongs to the ABC transporter superfamily.</text>
</comment>
<gene>
    <name evidence="6" type="primary">wzt</name>
</gene>
<dbReference type="GO" id="GO:0140359">
    <property type="term" value="F:ABC-type transporter activity"/>
    <property type="evidence" value="ECO:0007669"/>
    <property type="project" value="InterPro"/>
</dbReference>
<dbReference type="EMBL" id="MH449673">
    <property type="protein sequence ID" value="AXL04785.1"/>
    <property type="molecule type" value="Genomic_DNA"/>
</dbReference>
<dbReference type="CDD" id="cd10147">
    <property type="entry name" value="Wzt_C-like"/>
    <property type="match status" value="1"/>
</dbReference>
<accession>A0A346AC23</accession>
<keyword evidence="3" id="KW-0547">Nucleotide-binding</keyword>
<keyword evidence="2" id="KW-0813">Transport</keyword>
<dbReference type="InterPro" id="IPR003593">
    <property type="entry name" value="AAA+_ATPase"/>
</dbReference>
<dbReference type="GO" id="GO:0016887">
    <property type="term" value="F:ATP hydrolysis activity"/>
    <property type="evidence" value="ECO:0007669"/>
    <property type="project" value="InterPro"/>
</dbReference>
<evidence type="ECO:0000259" key="5">
    <source>
        <dbReference type="PROSITE" id="PS50893"/>
    </source>
</evidence>
<dbReference type="CDD" id="cd03220">
    <property type="entry name" value="ABC_KpsT_Wzt"/>
    <property type="match status" value="1"/>
</dbReference>
<dbReference type="InterPro" id="IPR027417">
    <property type="entry name" value="P-loop_NTPase"/>
</dbReference>
<evidence type="ECO:0000256" key="1">
    <source>
        <dbReference type="ARBA" id="ARBA00005417"/>
    </source>
</evidence>
<evidence type="ECO:0000256" key="2">
    <source>
        <dbReference type="ARBA" id="ARBA00022448"/>
    </source>
</evidence>
<proteinExistence type="inferred from homology"/>
<reference evidence="6" key="1">
    <citation type="submission" date="2018-06" db="EMBL/GenBank/DDBJ databases">
        <title>Genetic diversity of the Aeromonas Hydrophila O antigens and development of a suspension array for serotype detection.</title>
        <authorList>
            <person name="Cao H."/>
            <person name="Liu B."/>
        </authorList>
    </citation>
    <scope>NUCLEOTIDE SEQUENCE</scope>
    <source>
        <strain evidence="6">G5369</strain>
    </source>
</reference>
<evidence type="ECO:0000256" key="3">
    <source>
        <dbReference type="ARBA" id="ARBA00022741"/>
    </source>
</evidence>
<dbReference type="SUPFAM" id="SSF52540">
    <property type="entry name" value="P-loop containing nucleoside triphosphate hydrolases"/>
    <property type="match status" value="1"/>
</dbReference>
<keyword evidence="4 6" id="KW-0067">ATP-binding</keyword>
<dbReference type="InterPro" id="IPR003439">
    <property type="entry name" value="ABC_transporter-like_ATP-bd"/>
</dbReference>
<dbReference type="GO" id="GO:0016020">
    <property type="term" value="C:membrane"/>
    <property type="evidence" value="ECO:0007669"/>
    <property type="project" value="InterPro"/>
</dbReference>
<dbReference type="GO" id="GO:0005524">
    <property type="term" value="F:ATP binding"/>
    <property type="evidence" value="ECO:0007669"/>
    <property type="project" value="UniProtKB-KW"/>
</dbReference>
<name>A0A346AC23_AERHY</name>
<evidence type="ECO:0000313" key="6">
    <source>
        <dbReference type="EMBL" id="AXL04785.1"/>
    </source>
</evidence>
<dbReference type="Gene3D" id="2.70.50.60">
    <property type="entry name" value="abc- transporter (atp binding component) like domain"/>
    <property type="match status" value="1"/>
</dbReference>
<dbReference type="SMART" id="SM00382">
    <property type="entry name" value="AAA"/>
    <property type="match status" value="1"/>
</dbReference>
<protein>
    <submittedName>
        <fullName evidence="6">ABC transporter ATP-binding protein</fullName>
    </submittedName>
</protein>
<dbReference type="PROSITE" id="PS50893">
    <property type="entry name" value="ABC_TRANSPORTER_2"/>
    <property type="match status" value="1"/>
</dbReference>